<evidence type="ECO:0000313" key="8">
    <source>
        <dbReference type="Ensembl" id="ENSSPUP00000008709.1"/>
    </source>
</evidence>
<feature type="region of interest" description="Disordered" evidence="7">
    <location>
        <begin position="105"/>
        <end position="127"/>
    </location>
</feature>
<evidence type="ECO:0000256" key="5">
    <source>
        <dbReference type="ARBA" id="ARBA00023242"/>
    </source>
</evidence>
<keyword evidence="4" id="KW-0819">tRNA processing</keyword>
<dbReference type="PANTHER" id="PTHR12945">
    <property type="entry name" value="TRANSLATION INITIATION FACTOR EIF3-RELATED"/>
    <property type="match status" value="1"/>
</dbReference>
<evidence type="ECO:0000256" key="3">
    <source>
        <dbReference type="ARBA" id="ARBA00021704"/>
    </source>
</evidence>
<sequence length="127" mass="14372">MCETFCCRLIVASRFHPAPLLVSLLEFVAPSRPFVAYCQYKEPLLECYTKLREKGGVVNLKLSETWLRNYQVLPERSHPKLMMSGGGGYLLSGITVVNESVKSDASHVEAQTEEPTSKKRRLQELHC</sequence>
<dbReference type="Ensembl" id="ENSSPUT00000009289.1">
    <property type="protein sequence ID" value="ENSSPUP00000008709.1"/>
    <property type="gene ID" value="ENSSPUG00000006774.1"/>
</dbReference>
<dbReference type="Proteomes" id="UP000694392">
    <property type="component" value="Unplaced"/>
</dbReference>
<dbReference type="GO" id="GO:0005634">
    <property type="term" value="C:nucleus"/>
    <property type="evidence" value="ECO:0007669"/>
    <property type="project" value="UniProtKB-SubCell"/>
</dbReference>
<dbReference type="OMA" id="CETFCCR"/>
<evidence type="ECO:0000256" key="7">
    <source>
        <dbReference type="SAM" id="MobiDB-lite"/>
    </source>
</evidence>
<evidence type="ECO:0000256" key="1">
    <source>
        <dbReference type="ARBA" id="ARBA00004123"/>
    </source>
</evidence>
<reference evidence="8" key="1">
    <citation type="submission" date="2025-08" db="UniProtKB">
        <authorList>
            <consortium name="Ensembl"/>
        </authorList>
    </citation>
    <scope>IDENTIFICATION</scope>
</reference>
<accession>A0A8D0GRJ5</accession>
<evidence type="ECO:0000313" key="9">
    <source>
        <dbReference type="Proteomes" id="UP000694392"/>
    </source>
</evidence>
<name>A0A8D0GRJ5_SPHPU</name>
<dbReference type="GO" id="GO:0030488">
    <property type="term" value="P:tRNA methylation"/>
    <property type="evidence" value="ECO:0007669"/>
    <property type="project" value="InterPro"/>
</dbReference>
<dbReference type="GeneTree" id="ENSGT00390000008327"/>
<comment type="subcellular location">
    <subcellularLocation>
        <location evidence="1">Nucleus</location>
    </subcellularLocation>
</comment>
<evidence type="ECO:0000256" key="2">
    <source>
        <dbReference type="ARBA" id="ARBA00008320"/>
    </source>
</evidence>
<keyword evidence="5" id="KW-0539">Nucleus</keyword>
<dbReference type="GO" id="GO:0031515">
    <property type="term" value="C:tRNA (m1A) methyltransferase complex"/>
    <property type="evidence" value="ECO:0007669"/>
    <property type="project" value="InterPro"/>
</dbReference>
<evidence type="ECO:0000256" key="4">
    <source>
        <dbReference type="ARBA" id="ARBA00022694"/>
    </source>
</evidence>
<evidence type="ECO:0000256" key="6">
    <source>
        <dbReference type="ARBA" id="ARBA00032319"/>
    </source>
</evidence>
<organism evidence="8 9">
    <name type="scientific">Sphenodon punctatus</name>
    <name type="common">Tuatara</name>
    <name type="synonym">Hatteria punctata</name>
    <dbReference type="NCBI Taxonomy" id="8508"/>
    <lineage>
        <taxon>Eukaryota</taxon>
        <taxon>Metazoa</taxon>
        <taxon>Chordata</taxon>
        <taxon>Craniata</taxon>
        <taxon>Vertebrata</taxon>
        <taxon>Euteleostomi</taxon>
        <taxon>Lepidosauria</taxon>
        <taxon>Sphenodontia</taxon>
        <taxon>Sphenodontidae</taxon>
        <taxon>Sphenodon</taxon>
    </lineage>
</organism>
<comment type="similarity">
    <text evidence="2">Belongs to the TRM6/GCD10 family.</text>
</comment>
<dbReference type="AlphaFoldDB" id="A0A8D0GRJ5"/>
<dbReference type="PANTHER" id="PTHR12945:SF0">
    <property type="entry name" value="TRNA (ADENINE(58)-N(1))-METHYLTRANSFERASE NON-CATALYTIC SUBUNIT TRM6"/>
    <property type="match status" value="1"/>
</dbReference>
<dbReference type="InterPro" id="IPR017423">
    <property type="entry name" value="TRM6"/>
</dbReference>
<proteinExistence type="inferred from homology"/>
<protein>
    <recommendedName>
        <fullName evidence="3">tRNA (adenine(58)-N(1))-methyltransferase non-catalytic subunit TRM6</fullName>
    </recommendedName>
    <alternativeName>
        <fullName evidence="6">tRNA(m1A58)-methyltransferase subunit TRM6</fullName>
    </alternativeName>
</protein>
<keyword evidence="9" id="KW-1185">Reference proteome</keyword>
<reference evidence="8" key="2">
    <citation type="submission" date="2025-09" db="UniProtKB">
        <authorList>
            <consortium name="Ensembl"/>
        </authorList>
    </citation>
    <scope>IDENTIFICATION</scope>
</reference>